<feature type="transmembrane region" description="Helical" evidence="1">
    <location>
        <begin position="17"/>
        <end position="37"/>
    </location>
</feature>
<keyword evidence="1" id="KW-1133">Transmembrane helix</keyword>
<comment type="caution">
    <text evidence="2">The sequence shown here is derived from an EMBL/GenBank/DDBJ whole genome shotgun (WGS) entry which is preliminary data.</text>
</comment>
<accession>A0A835Z8D1</accession>
<gene>
    <name evidence="2" type="ORF">JKP88DRAFT_348041</name>
</gene>
<evidence type="ECO:0000313" key="3">
    <source>
        <dbReference type="Proteomes" id="UP000664859"/>
    </source>
</evidence>
<keyword evidence="3" id="KW-1185">Reference proteome</keyword>
<dbReference type="Proteomes" id="UP000664859">
    <property type="component" value="Unassembled WGS sequence"/>
</dbReference>
<protein>
    <submittedName>
        <fullName evidence="2">Uncharacterized protein</fullName>
    </submittedName>
</protein>
<reference evidence="2" key="1">
    <citation type="submission" date="2021-02" db="EMBL/GenBank/DDBJ databases">
        <title>First Annotated Genome of the Yellow-green Alga Tribonema minus.</title>
        <authorList>
            <person name="Mahan K.M."/>
        </authorList>
    </citation>
    <scope>NUCLEOTIDE SEQUENCE</scope>
    <source>
        <strain evidence="2">UTEX B ZZ1240</strain>
    </source>
</reference>
<organism evidence="2 3">
    <name type="scientific">Tribonema minus</name>
    <dbReference type="NCBI Taxonomy" id="303371"/>
    <lineage>
        <taxon>Eukaryota</taxon>
        <taxon>Sar</taxon>
        <taxon>Stramenopiles</taxon>
        <taxon>Ochrophyta</taxon>
        <taxon>PX clade</taxon>
        <taxon>Xanthophyceae</taxon>
        <taxon>Tribonematales</taxon>
        <taxon>Tribonemataceae</taxon>
        <taxon>Tribonema</taxon>
    </lineage>
</organism>
<name>A0A835Z8D1_9STRA</name>
<keyword evidence="1" id="KW-0472">Membrane</keyword>
<evidence type="ECO:0000313" key="2">
    <source>
        <dbReference type="EMBL" id="KAG5186815.1"/>
    </source>
</evidence>
<dbReference type="AlphaFoldDB" id="A0A835Z8D1"/>
<sequence length="88" mass="9886">MAPAPAAVTAEGTQLKLLLRVALAGLVFAVATTMIGWNLKSVQEVDPEDKKRRLLRKFEEGRFRRVETTRRILTKQQTEAQPALVRAQ</sequence>
<evidence type="ECO:0000256" key="1">
    <source>
        <dbReference type="SAM" id="Phobius"/>
    </source>
</evidence>
<proteinExistence type="predicted"/>
<dbReference type="EMBL" id="JAFCMP010000101">
    <property type="protein sequence ID" value="KAG5186815.1"/>
    <property type="molecule type" value="Genomic_DNA"/>
</dbReference>
<keyword evidence="1" id="KW-0812">Transmembrane</keyword>